<dbReference type="PANTHER" id="PTHR42756">
    <property type="entry name" value="TRANSCRIPTIONAL REGULATOR, MARR"/>
    <property type="match status" value="1"/>
</dbReference>
<sequence>MDRITLFKQYLDEKHNTTIVHEHYLNTLREYAPGTDLYMREMHFIISADPENPVSISDLASSLDVTLGAASQMATKLEKKGLVSRFPDPGDRRRTMVSLTESGARLFQEHLEYDRRSLMSMSDMFHDFSDEEVMKLIEAERIFRRALHTKANE</sequence>
<evidence type="ECO:0000256" key="3">
    <source>
        <dbReference type="ARBA" id="ARBA00023163"/>
    </source>
</evidence>
<dbReference type="PROSITE" id="PS50995">
    <property type="entry name" value="HTH_MARR_2"/>
    <property type="match status" value="1"/>
</dbReference>
<dbReference type="Proteomes" id="UP000261023">
    <property type="component" value="Unassembled WGS sequence"/>
</dbReference>
<name>A0A173WP81_9FIRM</name>
<dbReference type="InterPro" id="IPR000835">
    <property type="entry name" value="HTH_MarR-typ"/>
</dbReference>
<dbReference type="SUPFAM" id="SSF46785">
    <property type="entry name" value="Winged helix' DNA-binding domain"/>
    <property type="match status" value="1"/>
</dbReference>
<evidence type="ECO:0000313" key="10">
    <source>
        <dbReference type="Proteomes" id="UP000263014"/>
    </source>
</evidence>
<dbReference type="Gene3D" id="1.10.10.10">
    <property type="entry name" value="Winged helix-like DNA-binding domain superfamily/Winged helix DNA-binding domain"/>
    <property type="match status" value="1"/>
</dbReference>
<keyword evidence="3" id="KW-0804">Transcription</keyword>
<dbReference type="Pfam" id="PF01047">
    <property type="entry name" value="MarR"/>
    <property type="match status" value="1"/>
</dbReference>
<keyword evidence="1" id="KW-0805">Transcription regulation</keyword>
<dbReference type="AlphaFoldDB" id="A0A173WP81"/>
<reference evidence="9 10" key="2">
    <citation type="submission" date="2018-08" db="EMBL/GenBank/DDBJ databases">
        <title>A genome reference for cultivated species of the human gut microbiota.</title>
        <authorList>
            <person name="Zou Y."/>
            <person name="Xue W."/>
            <person name="Luo G."/>
        </authorList>
    </citation>
    <scope>NUCLEOTIDE SEQUENCE [LARGE SCALE GENOMIC DNA]</scope>
    <source>
        <strain evidence="6 9">AF19-13AC</strain>
        <strain evidence="7 10">TM09-12</strain>
    </source>
</reference>
<dbReference type="SMART" id="SM00347">
    <property type="entry name" value="HTH_MARR"/>
    <property type="match status" value="1"/>
</dbReference>
<dbReference type="GO" id="GO:0003700">
    <property type="term" value="F:DNA-binding transcription factor activity"/>
    <property type="evidence" value="ECO:0007669"/>
    <property type="project" value="InterPro"/>
</dbReference>
<evidence type="ECO:0000313" key="8">
    <source>
        <dbReference type="Proteomes" id="UP000095651"/>
    </source>
</evidence>
<reference evidence="5 8" key="1">
    <citation type="submission" date="2015-09" db="EMBL/GenBank/DDBJ databases">
        <authorList>
            <consortium name="Pathogen Informatics"/>
        </authorList>
    </citation>
    <scope>NUCLEOTIDE SEQUENCE [LARGE SCALE GENOMIC DNA]</scope>
    <source>
        <strain evidence="5 8">2789STDY5608850</strain>
    </source>
</reference>
<keyword evidence="2" id="KW-0238">DNA-binding</keyword>
<dbReference type="InterPro" id="IPR036390">
    <property type="entry name" value="WH_DNA-bd_sf"/>
</dbReference>
<evidence type="ECO:0000313" key="5">
    <source>
        <dbReference type="EMBL" id="CUN41124.1"/>
    </source>
</evidence>
<evidence type="ECO:0000313" key="7">
    <source>
        <dbReference type="EMBL" id="RGJ04822.1"/>
    </source>
</evidence>
<protein>
    <submittedName>
        <fullName evidence="5 6">Transcriptional regulator</fullName>
    </submittedName>
</protein>
<dbReference type="InterPro" id="IPR023187">
    <property type="entry name" value="Tscrpt_reg_MarR-type_CS"/>
</dbReference>
<dbReference type="OrthoDB" id="5461037at2"/>
<dbReference type="PROSITE" id="PS01117">
    <property type="entry name" value="HTH_MARR_1"/>
    <property type="match status" value="1"/>
</dbReference>
<dbReference type="PANTHER" id="PTHR42756:SF1">
    <property type="entry name" value="TRANSCRIPTIONAL REPRESSOR OF EMRAB OPERON"/>
    <property type="match status" value="1"/>
</dbReference>
<gene>
    <name evidence="5" type="primary">marR_1</name>
    <name evidence="6" type="ORF">DWX31_23345</name>
    <name evidence="7" type="ORF">DXD79_12990</name>
    <name evidence="5" type="ORF">ERS852407_00099</name>
</gene>
<dbReference type="Proteomes" id="UP000263014">
    <property type="component" value="Unassembled WGS sequence"/>
</dbReference>
<dbReference type="EMBL" id="CYZE01000001">
    <property type="protein sequence ID" value="CUN41124.1"/>
    <property type="molecule type" value="Genomic_DNA"/>
</dbReference>
<evidence type="ECO:0000259" key="4">
    <source>
        <dbReference type="PROSITE" id="PS50995"/>
    </source>
</evidence>
<feature type="domain" description="HTH marR-type" evidence="4">
    <location>
        <begin position="1"/>
        <end position="148"/>
    </location>
</feature>
<dbReference type="PRINTS" id="PR00598">
    <property type="entry name" value="HTHMARR"/>
</dbReference>
<dbReference type="EMBL" id="QSON01000005">
    <property type="protein sequence ID" value="RGJ04822.1"/>
    <property type="molecule type" value="Genomic_DNA"/>
</dbReference>
<dbReference type="EMBL" id="QTJW01000018">
    <property type="protein sequence ID" value="RGD68252.1"/>
    <property type="molecule type" value="Genomic_DNA"/>
</dbReference>
<evidence type="ECO:0000313" key="9">
    <source>
        <dbReference type="Proteomes" id="UP000261023"/>
    </source>
</evidence>
<organism evidence="5 8">
    <name type="scientific">Hungatella hathewayi</name>
    <dbReference type="NCBI Taxonomy" id="154046"/>
    <lineage>
        <taxon>Bacteria</taxon>
        <taxon>Bacillati</taxon>
        <taxon>Bacillota</taxon>
        <taxon>Clostridia</taxon>
        <taxon>Lachnospirales</taxon>
        <taxon>Lachnospiraceae</taxon>
        <taxon>Hungatella</taxon>
    </lineage>
</organism>
<dbReference type="InterPro" id="IPR036388">
    <property type="entry name" value="WH-like_DNA-bd_sf"/>
</dbReference>
<accession>A0A173WP81</accession>
<evidence type="ECO:0000256" key="2">
    <source>
        <dbReference type="ARBA" id="ARBA00023125"/>
    </source>
</evidence>
<proteinExistence type="predicted"/>
<dbReference type="GO" id="GO:0003677">
    <property type="term" value="F:DNA binding"/>
    <property type="evidence" value="ECO:0007669"/>
    <property type="project" value="UniProtKB-KW"/>
</dbReference>
<evidence type="ECO:0000256" key="1">
    <source>
        <dbReference type="ARBA" id="ARBA00023015"/>
    </source>
</evidence>
<evidence type="ECO:0000313" key="6">
    <source>
        <dbReference type="EMBL" id="RGD68252.1"/>
    </source>
</evidence>
<dbReference type="Proteomes" id="UP000095651">
    <property type="component" value="Unassembled WGS sequence"/>
</dbReference>
<dbReference type="RefSeq" id="WP_002604348.1">
    <property type="nucleotide sequence ID" value="NZ_CABIXC010000001.1"/>
</dbReference>